<protein>
    <submittedName>
        <fullName evidence="2">ASCH domain-containing protein</fullName>
    </submittedName>
</protein>
<dbReference type="Gene3D" id="2.30.130.30">
    <property type="entry name" value="Hypothetical protein"/>
    <property type="match status" value="1"/>
</dbReference>
<dbReference type="GeneID" id="300268749"/>
<reference evidence="2 3" key="1">
    <citation type="submission" date="2016-10" db="EMBL/GenBank/DDBJ databases">
        <authorList>
            <person name="Varghese N."/>
            <person name="Submissions S."/>
        </authorList>
    </citation>
    <scope>NUCLEOTIDE SEQUENCE [LARGE SCALE GENOMIC DNA]</scope>
    <source>
        <strain evidence="2 3">LMG 21974</strain>
    </source>
</reference>
<gene>
    <name evidence="2" type="ORF">SAMN05216409_11876</name>
</gene>
<evidence type="ECO:0000313" key="2">
    <source>
        <dbReference type="EMBL" id="SER36990.1"/>
    </source>
</evidence>
<dbReference type="Proteomes" id="UP000183210">
    <property type="component" value="Unassembled WGS sequence"/>
</dbReference>
<evidence type="ECO:0000259" key="1">
    <source>
        <dbReference type="Pfam" id="PF04266"/>
    </source>
</evidence>
<dbReference type="SUPFAM" id="SSF88697">
    <property type="entry name" value="PUA domain-like"/>
    <property type="match status" value="1"/>
</dbReference>
<dbReference type="InterPro" id="IPR015947">
    <property type="entry name" value="PUA-like_sf"/>
</dbReference>
<sequence length="124" mass="14304">MRALSIRQPWAWLIVHGGKIIENRTWYTKHRGAFLIHASKGMTKAEYGFVRRYCIERNLTLPPPMEQLQRGGIVGMVDLVNCHERHDSPWYMTGHIGFELANPKPLPFTPMRGQLGFFETGIEP</sequence>
<feature type="domain" description="ASCH" evidence="1">
    <location>
        <begin position="4"/>
        <end position="85"/>
    </location>
</feature>
<name>A0A9X8MH55_9PSED</name>
<evidence type="ECO:0000313" key="3">
    <source>
        <dbReference type="Proteomes" id="UP000183210"/>
    </source>
</evidence>
<dbReference type="RefSeq" id="WP_074829695.1">
    <property type="nucleotide sequence ID" value="NZ_FOEV01000018.1"/>
</dbReference>
<dbReference type="AlphaFoldDB" id="A0A9X8MH55"/>
<comment type="caution">
    <text evidence="2">The sequence shown here is derived from an EMBL/GenBank/DDBJ whole genome shotgun (WGS) entry which is preliminary data.</text>
</comment>
<accession>A0A9X8MH55</accession>
<dbReference type="CDD" id="cd06554">
    <property type="entry name" value="ASCH_ASC-1_like"/>
    <property type="match status" value="1"/>
</dbReference>
<dbReference type="EMBL" id="FOEV01000018">
    <property type="protein sequence ID" value="SER36990.1"/>
    <property type="molecule type" value="Genomic_DNA"/>
</dbReference>
<dbReference type="Pfam" id="PF04266">
    <property type="entry name" value="ASCH"/>
    <property type="match status" value="1"/>
</dbReference>
<organism evidence="2 3">
    <name type="scientific">Pseudomonas lutea</name>
    <dbReference type="NCBI Taxonomy" id="243924"/>
    <lineage>
        <taxon>Bacteria</taxon>
        <taxon>Pseudomonadati</taxon>
        <taxon>Pseudomonadota</taxon>
        <taxon>Gammaproteobacteria</taxon>
        <taxon>Pseudomonadales</taxon>
        <taxon>Pseudomonadaceae</taxon>
        <taxon>Pseudomonas</taxon>
    </lineage>
</organism>
<dbReference type="InterPro" id="IPR007374">
    <property type="entry name" value="ASCH_domain"/>
</dbReference>
<proteinExistence type="predicted"/>